<feature type="binding site" evidence="8">
    <location>
        <begin position="440"/>
        <end position="442"/>
    </location>
    <ligand>
        <name>GTP</name>
        <dbReference type="ChEBI" id="CHEBI:37565"/>
    </ligand>
</feature>
<dbReference type="RefSeq" id="WP_131280759.1">
    <property type="nucleotide sequence ID" value="NZ_CP031395.1"/>
</dbReference>
<dbReference type="Proteomes" id="UP000292939">
    <property type="component" value="Chromosome"/>
</dbReference>
<feature type="binding site" description="in other chain" evidence="8">
    <location>
        <position position="247"/>
    </location>
    <ligand>
        <name>IMP</name>
        <dbReference type="ChEBI" id="CHEBI:58053"/>
        <note>ligand shared between dimeric partners</note>
    </ligand>
</feature>
<feature type="binding site" description="in other chain" evidence="8">
    <location>
        <position position="137"/>
    </location>
    <ligand>
        <name>IMP</name>
        <dbReference type="ChEBI" id="CHEBI:58053"/>
        <note>ligand shared between dimeric partners</note>
    </ligand>
</feature>
<organism evidence="11 12">
    <name type="scientific">Hylemonella gracilis</name>
    <dbReference type="NCBI Taxonomy" id="80880"/>
    <lineage>
        <taxon>Bacteria</taxon>
        <taxon>Pseudomonadati</taxon>
        <taxon>Pseudomonadota</taxon>
        <taxon>Betaproteobacteria</taxon>
        <taxon>Burkholderiales</taxon>
        <taxon>Comamonadaceae</taxon>
        <taxon>Hylemonella</taxon>
    </lineage>
</organism>
<dbReference type="InterPro" id="IPR018220">
    <property type="entry name" value="Adenylosuccin_syn_GTP-bd"/>
</dbReference>
<feature type="binding site" evidence="8">
    <location>
        <begin position="17"/>
        <end position="23"/>
    </location>
    <ligand>
        <name>GTP</name>
        <dbReference type="ChEBI" id="CHEBI:37565"/>
    </ligand>
</feature>
<evidence type="ECO:0000256" key="1">
    <source>
        <dbReference type="ARBA" id="ARBA00011738"/>
    </source>
</evidence>
<keyword evidence="4 8" id="KW-0547">Nucleotide-binding</keyword>
<dbReference type="InterPro" id="IPR042109">
    <property type="entry name" value="Adenylosuccinate_synth_dom1"/>
</dbReference>
<sequence length="457" mass="49565">MNTSKGRNVVVVGTQWGDEGKGKLVDWLTESAQGVVRFQGGHNAGHTLVINGVKTALHLIPSGIMRAGVTCYIGNGVVLSAAKLFEEIEGLEKAGVEVRSRLRISEACPLILPFHAALDVAREAAREQGGAEKIGTTGRGIGPAYEDKIARRALRVQDLKYPERFAVKLKELLALHNHVLCTYLGARQFAFPATLLPYIQDGQVQFEPVYAEAMRHAELLRPMMADVSRELNEAHDKGQNLLFEGAQGTLLDVDHGTYPYVTSSNCVAGNAAAGAGVGPGLLHYILGITKAYCTRVGGGPFPTELEWEVPGTPGYHMSTVGAEKGVTTGRSRRCGWFDAALLKRSAQVNGLSGLCLTKLDVLDGLKELKLCTGYELDGETIDILPMGAEEIARCKPIYETMAGWSDSTVGVTRYDELPINARLYLQRIEHVTGVPIHLISTSPDRDHTILMRHPYLA</sequence>
<feature type="binding site" description="in other chain" evidence="8">
    <location>
        <begin position="43"/>
        <end position="46"/>
    </location>
    <ligand>
        <name>IMP</name>
        <dbReference type="ChEBI" id="CHEBI:58053"/>
        <note>ligand shared between dimeric partners</note>
    </ligand>
</feature>
<dbReference type="FunFam" id="1.10.300.10:FF:000001">
    <property type="entry name" value="Adenylosuccinate synthetase"/>
    <property type="match status" value="1"/>
</dbReference>
<comment type="cofactor">
    <cofactor evidence="8">
        <name>Mg(2+)</name>
        <dbReference type="ChEBI" id="CHEBI:18420"/>
    </cofactor>
    <text evidence="8">Binds 1 Mg(2+) ion per subunit.</text>
</comment>
<feature type="binding site" description="in other chain" evidence="8">
    <location>
        <position position="330"/>
    </location>
    <ligand>
        <name>IMP</name>
        <dbReference type="ChEBI" id="CHEBI:58053"/>
        <note>ligand shared between dimeric partners</note>
    </ligand>
</feature>
<feature type="binding site" evidence="8">
    <location>
        <position position="151"/>
    </location>
    <ligand>
        <name>IMP</name>
        <dbReference type="ChEBI" id="CHEBI:58053"/>
        <note>ligand shared between dimeric partners</note>
    </ligand>
</feature>
<dbReference type="SMART" id="SM00788">
    <property type="entry name" value="Adenylsucc_synt"/>
    <property type="match status" value="1"/>
</dbReference>
<feature type="binding site" evidence="8">
    <location>
        <position position="45"/>
    </location>
    <ligand>
        <name>Mg(2+)</name>
        <dbReference type="ChEBI" id="CHEBI:18420"/>
    </ligand>
</feature>
<comment type="pathway">
    <text evidence="8 10">Purine metabolism; AMP biosynthesis via de novo pathway; AMP from IMP: step 1/2.</text>
</comment>
<comment type="subunit">
    <text evidence="1 8">Homodimer.</text>
</comment>
<accession>A0A4P6UNC8</accession>
<dbReference type="InterPro" id="IPR042111">
    <property type="entry name" value="Adenylosuccinate_synth_dom3"/>
</dbReference>
<dbReference type="Pfam" id="PF00709">
    <property type="entry name" value="Adenylsucc_synt"/>
    <property type="match status" value="1"/>
</dbReference>
<dbReference type="GO" id="GO:0044208">
    <property type="term" value="P:'de novo' AMP biosynthetic process"/>
    <property type="evidence" value="ECO:0007669"/>
    <property type="project" value="UniProtKB-UniRule"/>
</dbReference>
<dbReference type="PROSITE" id="PS00513">
    <property type="entry name" value="ADENYLOSUCCIN_SYN_2"/>
    <property type="match status" value="1"/>
</dbReference>
<keyword evidence="8" id="KW-0963">Cytoplasm</keyword>
<dbReference type="KEGG" id="hgr:DW355_13280"/>
<proteinExistence type="inferred from homology"/>
<comment type="similarity">
    <text evidence="8 10">Belongs to the adenylosuccinate synthetase family.</text>
</comment>
<feature type="binding site" evidence="8">
    <location>
        <position position="18"/>
    </location>
    <ligand>
        <name>Mg(2+)</name>
        <dbReference type="ChEBI" id="CHEBI:18420"/>
    </ligand>
</feature>
<dbReference type="Gene3D" id="1.10.300.10">
    <property type="entry name" value="Adenylosuccinate Synthetase, subunit A, domain 2"/>
    <property type="match status" value="1"/>
</dbReference>
<keyword evidence="2 8" id="KW-0436">Ligase</keyword>
<dbReference type="PROSITE" id="PS01266">
    <property type="entry name" value="ADENYLOSUCCIN_SYN_1"/>
    <property type="match status" value="1"/>
</dbReference>
<dbReference type="Gene3D" id="3.40.440.10">
    <property type="entry name" value="Adenylosuccinate Synthetase, subunit A, domain 1"/>
    <property type="match status" value="1"/>
</dbReference>
<evidence type="ECO:0000256" key="4">
    <source>
        <dbReference type="ARBA" id="ARBA00022741"/>
    </source>
</evidence>
<feature type="active site" evidence="9">
    <location>
        <position position="148"/>
    </location>
</feature>
<dbReference type="InterPro" id="IPR033128">
    <property type="entry name" value="Adenylosuccin_syn_Lys_AS"/>
</dbReference>
<dbReference type="NCBIfam" id="NF002223">
    <property type="entry name" value="PRK01117.1"/>
    <property type="match status" value="1"/>
</dbReference>
<dbReference type="EMBL" id="CP031395">
    <property type="protein sequence ID" value="QBK05577.1"/>
    <property type="molecule type" value="Genomic_DNA"/>
</dbReference>
<dbReference type="Gene3D" id="3.90.170.10">
    <property type="entry name" value="Adenylosuccinate Synthetase, subunit A, domain 3"/>
    <property type="match status" value="1"/>
</dbReference>
<evidence type="ECO:0000256" key="9">
    <source>
        <dbReference type="PROSITE-ProRule" id="PRU10134"/>
    </source>
</evidence>
<dbReference type="AlphaFoldDB" id="A0A4P6UNC8"/>
<feature type="binding site" evidence="8">
    <location>
        <begin position="358"/>
        <end position="360"/>
    </location>
    <ligand>
        <name>GTP</name>
        <dbReference type="ChEBI" id="CHEBI:37565"/>
    </ligand>
</feature>
<name>A0A4P6UNC8_9BURK</name>
<dbReference type="CDD" id="cd03108">
    <property type="entry name" value="AdSS"/>
    <property type="match status" value="1"/>
</dbReference>
<dbReference type="InterPro" id="IPR001114">
    <property type="entry name" value="Adenylosuccinate_synthetase"/>
</dbReference>
<evidence type="ECO:0000256" key="7">
    <source>
        <dbReference type="ARBA" id="ARBA00023134"/>
    </source>
</evidence>
<reference evidence="11 12" key="1">
    <citation type="submission" date="2018-07" db="EMBL/GenBank/DDBJ databases">
        <title>Exploring interactions and the metabolic potential of the ultra-small soil bacteria Hylemonella gracilis.</title>
        <authorList>
            <person name="Tyc O."/>
            <person name="Kulkarni P."/>
            <person name="Gawehns F."/>
            <person name="Hundscheid M."/>
            <person name="Zweers H."/>
            <person name="Garbeva P."/>
        </authorList>
    </citation>
    <scope>NUCLEOTIDE SEQUENCE [LARGE SCALE GENOMIC DNA]</scope>
    <source>
        <strain evidence="11 12">NS1</strain>
    </source>
</reference>
<dbReference type="PANTHER" id="PTHR11846:SF0">
    <property type="entry name" value="ADENYLOSUCCINATE SYNTHETASE"/>
    <property type="match status" value="1"/>
</dbReference>
<evidence type="ECO:0000256" key="2">
    <source>
        <dbReference type="ARBA" id="ARBA00022598"/>
    </source>
</evidence>
<evidence type="ECO:0000256" key="3">
    <source>
        <dbReference type="ARBA" id="ARBA00022723"/>
    </source>
</evidence>
<dbReference type="HAMAP" id="MF_00011">
    <property type="entry name" value="Adenylosucc_synth"/>
    <property type="match status" value="1"/>
</dbReference>
<dbReference type="FunFam" id="3.90.170.10:FF:000001">
    <property type="entry name" value="Adenylosuccinate synthetase"/>
    <property type="match status" value="1"/>
</dbReference>
<dbReference type="PANTHER" id="PTHR11846">
    <property type="entry name" value="ADENYLOSUCCINATE SYNTHETASE"/>
    <property type="match status" value="1"/>
</dbReference>
<feature type="binding site" evidence="8">
    <location>
        <begin position="326"/>
        <end position="332"/>
    </location>
    <ligand>
        <name>substrate</name>
    </ligand>
</feature>
<feature type="binding site" evidence="8">
    <location>
        <begin position="45"/>
        <end position="47"/>
    </location>
    <ligand>
        <name>GTP</name>
        <dbReference type="ChEBI" id="CHEBI:37565"/>
    </ligand>
</feature>
<feature type="binding site" evidence="8">
    <location>
        <position position="332"/>
    </location>
    <ligand>
        <name>GTP</name>
        <dbReference type="ChEBI" id="CHEBI:37565"/>
    </ligand>
</feature>
<gene>
    <name evidence="8" type="primary">purA</name>
    <name evidence="11" type="ORF">DW355_13280</name>
</gene>
<evidence type="ECO:0000256" key="8">
    <source>
        <dbReference type="HAMAP-Rule" id="MF_00011"/>
    </source>
</evidence>
<feature type="active site" description="Proton acceptor" evidence="8">
    <location>
        <position position="18"/>
    </location>
</feature>
<comment type="catalytic activity">
    <reaction evidence="8 10">
        <text>IMP + L-aspartate + GTP = N(6)-(1,2-dicarboxyethyl)-AMP + GDP + phosphate + 2 H(+)</text>
        <dbReference type="Rhea" id="RHEA:15753"/>
        <dbReference type="ChEBI" id="CHEBI:15378"/>
        <dbReference type="ChEBI" id="CHEBI:29991"/>
        <dbReference type="ChEBI" id="CHEBI:37565"/>
        <dbReference type="ChEBI" id="CHEBI:43474"/>
        <dbReference type="ChEBI" id="CHEBI:57567"/>
        <dbReference type="ChEBI" id="CHEBI:58053"/>
        <dbReference type="ChEBI" id="CHEBI:58189"/>
        <dbReference type="EC" id="6.3.4.4"/>
    </reaction>
</comment>
<evidence type="ECO:0000256" key="5">
    <source>
        <dbReference type="ARBA" id="ARBA00022755"/>
    </source>
</evidence>
<dbReference type="GO" id="GO:0005737">
    <property type="term" value="C:cytoplasm"/>
    <property type="evidence" value="ECO:0007669"/>
    <property type="project" value="UniProtKB-SubCell"/>
</dbReference>
<dbReference type="InterPro" id="IPR042110">
    <property type="entry name" value="Adenylosuccinate_synth_dom2"/>
</dbReference>
<dbReference type="EC" id="6.3.4.4" evidence="8 10"/>
<keyword evidence="3 8" id="KW-0479">Metal-binding</keyword>
<dbReference type="SUPFAM" id="SSF52540">
    <property type="entry name" value="P-loop containing nucleoside triphosphate hydrolases"/>
    <property type="match status" value="1"/>
</dbReference>
<dbReference type="GO" id="GO:0005525">
    <property type="term" value="F:GTP binding"/>
    <property type="evidence" value="ECO:0007669"/>
    <property type="project" value="UniProtKB-UniRule"/>
</dbReference>
<comment type="function">
    <text evidence="8">Plays an important role in the de novo pathway of purine nucleotide biosynthesis. Catalyzes the first committed step in the biosynthesis of AMP from IMP.</text>
</comment>
<evidence type="ECO:0000313" key="12">
    <source>
        <dbReference type="Proteomes" id="UP000292939"/>
    </source>
</evidence>
<dbReference type="GO" id="GO:0046040">
    <property type="term" value="P:IMP metabolic process"/>
    <property type="evidence" value="ECO:0007669"/>
    <property type="project" value="TreeGrafter"/>
</dbReference>
<dbReference type="NCBIfam" id="TIGR00184">
    <property type="entry name" value="purA"/>
    <property type="match status" value="1"/>
</dbReference>
<dbReference type="OrthoDB" id="9807553at2"/>
<feature type="binding site" description="in other chain" evidence="8">
    <location>
        <position position="262"/>
    </location>
    <ligand>
        <name>IMP</name>
        <dbReference type="ChEBI" id="CHEBI:58053"/>
        <note>ligand shared between dimeric partners</note>
    </ligand>
</feature>
<evidence type="ECO:0000313" key="11">
    <source>
        <dbReference type="EMBL" id="QBK05577.1"/>
    </source>
</evidence>
<protein>
    <recommendedName>
        <fullName evidence="8 10">Adenylosuccinate synthetase</fullName>
        <shortName evidence="8">AMPSase</shortName>
        <shortName evidence="8">AdSS</shortName>
        <ecNumber evidence="8 10">6.3.4.4</ecNumber>
    </recommendedName>
    <alternativeName>
        <fullName evidence="8">IMP--aspartate ligase</fullName>
    </alternativeName>
</protein>
<feature type="binding site" description="in other chain" evidence="8">
    <location>
        <begin position="18"/>
        <end position="21"/>
    </location>
    <ligand>
        <name>IMP</name>
        <dbReference type="ChEBI" id="CHEBI:58053"/>
        <note>ligand shared between dimeric partners</note>
    </ligand>
</feature>
<evidence type="ECO:0000256" key="6">
    <source>
        <dbReference type="ARBA" id="ARBA00022842"/>
    </source>
</evidence>
<evidence type="ECO:0000256" key="10">
    <source>
        <dbReference type="RuleBase" id="RU000520"/>
    </source>
</evidence>
<dbReference type="UniPathway" id="UPA00075">
    <property type="reaction ID" value="UER00335"/>
</dbReference>
<comment type="subcellular location">
    <subcellularLocation>
        <location evidence="8">Cytoplasm</location>
    </subcellularLocation>
</comment>
<keyword evidence="5 8" id="KW-0658">Purine biosynthesis</keyword>
<dbReference type="InterPro" id="IPR027417">
    <property type="entry name" value="P-loop_NTPase"/>
</dbReference>
<keyword evidence="6 8" id="KW-0460">Magnesium</keyword>
<keyword evidence="7 8" id="KW-0342">GTP-binding</keyword>
<feature type="active site" description="Proton donor" evidence="8">
    <location>
        <position position="46"/>
    </location>
</feature>
<dbReference type="GO" id="GO:0000287">
    <property type="term" value="F:magnesium ion binding"/>
    <property type="evidence" value="ECO:0007669"/>
    <property type="project" value="UniProtKB-UniRule"/>
</dbReference>
<dbReference type="GO" id="GO:0004019">
    <property type="term" value="F:adenylosuccinate synthase activity"/>
    <property type="evidence" value="ECO:0007669"/>
    <property type="project" value="UniProtKB-UniRule"/>
</dbReference>